<dbReference type="AlphaFoldDB" id="A0AAW1NMI9"/>
<organism evidence="2 3">
    <name type="scientific">Popillia japonica</name>
    <name type="common">Japanese beetle</name>
    <dbReference type="NCBI Taxonomy" id="7064"/>
    <lineage>
        <taxon>Eukaryota</taxon>
        <taxon>Metazoa</taxon>
        <taxon>Ecdysozoa</taxon>
        <taxon>Arthropoda</taxon>
        <taxon>Hexapoda</taxon>
        <taxon>Insecta</taxon>
        <taxon>Pterygota</taxon>
        <taxon>Neoptera</taxon>
        <taxon>Endopterygota</taxon>
        <taxon>Coleoptera</taxon>
        <taxon>Polyphaga</taxon>
        <taxon>Scarabaeiformia</taxon>
        <taxon>Scarabaeidae</taxon>
        <taxon>Rutelinae</taxon>
        <taxon>Popillia</taxon>
    </lineage>
</organism>
<evidence type="ECO:0000256" key="1">
    <source>
        <dbReference type="SAM" id="MobiDB-lite"/>
    </source>
</evidence>
<sequence>MASEFCDDVSDENISETLDNVFGSNKSENDDNAIGELCELTDSLSSSEYDNVNTVLTKDSTSWSSNKPSVRLRRRHANDILVKNPGLAGYSEDITMHQNESISRSANYCRISQSLSRTQSGIMKSLQFCITTYDFCRNDVKKQNILCYYYILDSRKMHTRKQYGQKENDNVTVINSNEFLNSSDFYKLGIHVNNTGKKKVIEALSERIIFNKLSASNDLQSENYINHDNLVKVFVTKLSASNDLQSENYINHDNLVKVFVTKQTTPSQQNDNADSELLRGSEGERGSKEELRPNGEDRQDEESNFESCSDGEDEDIMADETMVDDRLEESNFESCSDGEDEDIMADETMVDDMLEFSPFFARNDDGVH</sequence>
<proteinExistence type="predicted"/>
<reference evidence="2 3" key="1">
    <citation type="journal article" date="2024" name="BMC Genomics">
        <title>De novo assembly and annotation of Popillia japonica's genome with initial clues to its potential as an invasive pest.</title>
        <authorList>
            <person name="Cucini C."/>
            <person name="Boschi S."/>
            <person name="Funari R."/>
            <person name="Cardaioli E."/>
            <person name="Iannotti N."/>
            <person name="Marturano G."/>
            <person name="Paoli F."/>
            <person name="Bruttini M."/>
            <person name="Carapelli A."/>
            <person name="Frati F."/>
            <person name="Nardi F."/>
        </authorList>
    </citation>
    <scope>NUCLEOTIDE SEQUENCE [LARGE SCALE GENOMIC DNA]</scope>
    <source>
        <strain evidence="2">DMR45628</strain>
    </source>
</reference>
<gene>
    <name evidence="2" type="ORF">QE152_g133</name>
</gene>
<name>A0AAW1NMI9_POPJA</name>
<comment type="caution">
    <text evidence="2">The sequence shown here is derived from an EMBL/GenBank/DDBJ whole genome shotgun (WGS) entry which is preliminary data.</text>
</comment>
<feature type="compositionally biased region" description="Acidic residues" evidence="1">
    <location>
        <begin position="298"/>
        <end position="315"/>
    </location>
</feature>
<accession>A0AAW1NMI9</accession>
<evidence type="ECO:0000313" key="2">
    <source>
        <dbReference type="EMBL" id="KAK9759180.1"/>
    </source>
</evidence>
<keyword evidence="3" id="KW-1185">Reference proteome</keyword>
<feature type="region of interest" description="Disordered" evidence="1">
    <location>
        <begin position="263"/>
        <end position="315"/>
    </location>
</feature>
<feature type="compositionally biased region" description="Polar residues" evidence="1">
    <location>
        <begin position="263"/>
        <end position="272"/>
    </location>
</feature>
<dbReference type="Proteomes" id="UP001458880">
    <property type="component" value="Unassembled WGS sequence"/>
</dbReference>
<dbReference type="EMBL" id="JASPKY010000001">
    <property type="protein sequence ID" value="KAK9759180.1"/>
    <property type="molecule type" value="Genomic_DNA"/>
</dbReference>
<feature type="compositionally biased region" description="Basic and acidic residues" evidence="1">
    <location>
        <begin position="276"/>
        <end position="297"/>
    </location>
</feature>
<protein>
    <submittedName>
        <fullName evidence="2">Uncharacterized protein</fullName>
    </submittedName>
</protein>
<evidence type="ECO:0000313" key="3">
    <source>
        <dbReference type="Proteomes" id="UP001458880"/>
    </source>
</evidence>